<gene>
    <name evidence="6" type="primary">mreB</name>
    <name evidence="7" type="ORF">A3A38_00955</name>
</gene>
<comment type="caution">
    <text evidence="7">The sequence shown here is derived from an EMBL/GenBank/DDBJ whole genome shotgun (WGS) entry which is preliminary data.</text>
</comment>
<dbReference type="EMBL" id="MFLY01000016">
    <property type="protein sequence ID" value="OGG73023.1"/>
    <property type="molecule type" value="Genomic_DNA"/>
</dbReference>
<dbReference type="NCBIfam" id="NF010539">
    <property type="entry name" value="PRK13927.1"/>
    <property type="match status" value="1"/>
</dbReference>
<feature type="binding site" evidence="6">
    <location>
        <begin position="298"/>
        <end position="301"/>
    </location>
    <ligand>
        <name>ATP</name>
        <dbReference type="ChEBI" id="CHEBI:30616"/>
    </ligand>
</feature>
<dbReference type="SUPFAM" id="SSF53067">
    <property type="entry name" value="Actin-like ATPase domain"/>
    <property type="match status" value="2"/>
</dbReference>
<feature type="binding site" evidence="6">
    <location>
        <begin position="218"/>
        <end position="221"/>
    </location>
    <ligand>
        <name>ATP</name>
        <dbReference type="ChEBI" id="CHEBI:30616"/>
    </ligand>
</feature>
<dbReference type="InterPro" id="IPR004753">
    <property type="entry name" value="MreB"/>
</dbReference>
<keyword evidence="3 6" id="KW-0067">ATP-binding</keyword>
<name>A0A1F6EHC3_9BACT</name>
<evidence type="ECO:0000256" key="1">
    <source>
        <dbReference type="ARBA" id="ARBA00022490"/>
    </source>
</evidence>
<evidence type="ECO:0000256" key="2">
    <source>
        <dbReference type="ARBA" id="ARBA00022741"/>
    </source>
</evidence>
<evidence type="ECO:0000313" key="8">
    <source>
        <dbReference type="Proteomes" id="UP000177306"/>
    </source>
</evidence>
<comment type="similarity">
    <text evidence="5 6">Belongs to the FtsA/MreB family.</text>
</comment>
<keyword evidence="2 6" id="KW-0547">Nucleotide-binding</keyword>
<dbReference type="NCBIfam" id="TIGR00904">
    <property type="entry name" value="mreB"/>
    <property type="match status" value="1"/>
</dbReference>
<evidence type="ECO:0000256" key="3">
    <source>
        <dbReference type="ARBA" id="ARBA00022840"/>
    </source>
</evidence>
<dbReference type="InterPro" id="IPR056546">
    <property type="entry name" value="MreB_MamK-like"/>
</dbReference>
<reference evidence="7 8" key="1">
    <citation type="journal article" date="2016" name="Nat. Commun.">
        <title>Thousands of microbial genomes shed light on interconnected biogeochemical processes in an aquifer system.</title>
        <authorList>
            <person name="Anantharaman K."/>
            <person name="Brown C.T."/>
            <person name="Hug L.A."/>
            <person name="Sharon I."/>
            <person name="Castelle C.J."/>
            <person name="Probst A.J."/>
            <person name="Thomas B.C."/>
            <person name="Singh A."/>
            <person name="Wilkins M.J."/>
            <person name="Karaoz U."/>
            <person name="Brodie E.L."/>
            <person name="Williams K.H."/>
            <person name="Hubbard S.S."/>
            <person name="Banfield J.F."/>
        </authorList>
    </citation>
    <scope>NUCLEOTIDE SEQUENCE [LARGE SCALE GENOMIC DNA]</scope>
</reference>
<keyword evidence="4 6" id="KW-0133">Cell shape</keyword>
<comment type="subunit">
    <text evidence="6">Forms polymers.</text>
</comment>
<dbReference type="PRINTS" id="PR01652">
    <property type="entry name" value="SHAPEPROTEIN"/>
</dbReference>
<dbReference type="CDD" id="cd10225">
    <property type="entry name" value="ASKHA_NBD_MreB-like"/>
    <property type="match status" value="1"/>
</dbReference>
<protein>
    <recommendedName>
        <fullName evidence="6">Cell shape-determining protein MreB</fullName>
    </recommendedName>
</protein>
<dbReference type="HAMAP" id="MF_02207">
    <property type="entry name" value="MreB"/>
    <property type="match status" value="1"/>
</dbReference>
<accession>A0A1F6EHC3</accession>
<evidence type="ECO:0000256" key="6">
    <source>
        <dbReference type="HAMAP-Rule" id="MF_02207"/>
    </source>
</evidence>
<comment type="function">
    <text evidence="6">Forms membrane-associated dynamic filaments that are essential for cell shape determination. Acts by regulating cell wall synthesis and cell elongation, and thus cell shape. A feedback loop between cell geometry and MreB localization may maintain elongated cell shape by targeting cell wall growth to regions of negative cell wall curvature.</text>
</comment>
<dbReference type="AlphaFoldDB" id="A0A1F6EHC3"/>
<dbReference type="PANTHER" id="PTHR42749:SF1">
    <property type="entry name" value="CELL SHAPE-DETERMINING PROTEIN MREB"/>
    <property type="match status" value="1"/>
</dbReference>
<dbReference type="GO" id="GO:0000902">
    <property type="term" value="P:cell morphogenesis"/>
    <property type="evidence" value="ECO:0007669"/>
    <property type="project" value="InterPro"/>
</dbReference>
<sequence length="356" mass="37887">MNILRRWKDKILSAISNDIGIDLGTANTLVYVKGRGIVINEPSIVALNQKTGQVVAVGQEAKNMLGRTPPHILALQPIIDGVISDFEITSEMLSYLLNKAQAGHTKLLGPRVVVGVPSGITSVEVRAVRDAARAAGAREVHIVDEPMAAAIGIELPVHEPLGNMVLDIGGGTTDVGVVSLGGLVNARNIRIAGDKFNQDIMGHIRNEFKVLVGDKTAEEIKIAASSIARSKEAISAIARGRDLVTGLPREIVITDEDIRTAIGHSIDDLVESVKEVLETTPPEIIADVMQRGIYLVGGGALIRGLPEFLTAALGVPVVVAPDPMTAVVRGTAVILDDMEKYRETLVKNDEELVPTE</sequence>
<dbReference type="Gene3D" id="3.30.420.40">
    <property type="match status" value="3"/>
</dbReference>
<dbReference type="Proteomes" id="UP000177306">
    <property type="component" value="Unassembled WGS sequence"/>
</dbReference>
<keyword evidence="1 6" id="KW-0963">Cytoplasm</keyword>
<dbReference type="Pfam" id="PF06723">
    <property type="entry name" value="MreB_Mbl"/>
    <property type="match status" value="1"/>
</dbReference>
<organism evidence="7 8">
    <name type="scientific">Candidatus Kaiserbacteria bacterium RIFCSPLOWO2_01_FULL_53_17</name>
    <dbReference type="NCBI Taxonomy" id="1798511"/>
    <lineage>
        <taxon>Bacteria</taxon>
        <taxon>Candidatus Kaiseribacteriota</taxon>
    </lineage>
</organism>
<dbReference type="GO" id="GO:0008360">
    <property type="term" value="P:regulation of cell shape"/>
    <property type="evidence" value="ECO:0007669"/>
    <property type="project" value="UniProtKB-UniRule"/>
</dbReference>
<evidence type="ECO:0000256" key="4">
    <source>
        <dbReference type="ARBA" id="ARBA00022960"/>
    </source>
</evidence>
<proteinExistence type="inferred from homology"/>
<feature type="binding site" evidence="6">
    <location>
        <begin position="170"/>
        <end position="172"/>
    </location>
    <ligand>
        <name>ATP</name>
        <dbReference type="ChEBI" id="CHEBI:30616"/>
    </ligand>
</feature>
<dbReference type="GO" id="GO:0005737">
    <property type="term" value="C:cytoplasm"/>
    <property type="evidence" value="ECO:0007669"/>
    <property type="project" value="UniProtKB-SubCell"/>
</dbReference>
<comment type="subcellular location">
    <subcellularLocation>
        <location evidence="6">Cytoplasm</location>
    </subcellularLocation>
    <text evidence="6">Membrane-associated.</text>
</comment>
<feature type="binding site" evidence="6">
    <location>
        <begin position="25"/>
        <end position="27"/>
    </location>
    <ligand>
        <name>ATP</name>
        <dbReference type="ChEBI" id="CHEBI:30616"/>
    </ligand>
</feature>
<dbReference type="GO" id="GO:0005524">
    <property type="term" value="F:ATP binding"/>
    <property type="evidence" value="ECO:0007669"/>
    <property type="project" value="UniProtKB-KW"/>
</dbReference>
<evidence type="ECO:0000313" key="7">
    <source>
        <dbReference type="EMBL" id="OGG73023.1"/>
    </source>
</evidence>
<evidence type="ECO:0000256" key="5">
    <source>
        <dbReference type="ARBA" id="ARBA00023458"/>
    </source>
</evidence>
<dbReference type="InterPro" id="IPR043129">
    <property type="entry name" value="ATPase_NBD"/>
</dbReference>
<dbReference type="PANTHER" id="PTHR42749">
    <property type="entry name" value="CELL SHAPE-DETERMINING PROTEIN MREB"/>
    <property type="match status" value="1"/>
</dbReference>